<proteinExistence type="predicted"/>
<dbReference type="GO" id="GO:0016903">
    <property type="term" value="F:oxidoreductase activity, acting on the aldehyde or oxo group of donors"/>
    <property type="evidence" value="ECO:0007669"/>
    <property type="project" value="InterPro"/>
</dbReference>
<feature type="domain" description="Pyruvate/ketoisovalerate oxidoreductase catalytic" evidence="3">
    <location>
        <begin position="11"/>
        <end position="187"/>
    </location>
</feature>
<evidence type="ECO:0000256" key="2">
    <source>
        <dbReference type="SAM" id="Phobius"/>
    </source>
</evidence>
<dbReference type="STRING" id="1499966.U14_05949"/>
<feature type="transmembrane region" description="Helical" evidence="2">
    <location>
        <begin position="6"/>
        <end position="27"/>
    </location>
</feature>
<dbReference type="HOGENOM" id="CLU_087284_1_1_0"/>
<evidence type="ECO:0000259" key="3">
    <source>
        <dbReference type="Pfam" id="PF01558"/>
    </source>
</evidence>
<dbReference type="Gene3D" id="3.40.920.10">
    <property type="entry name" value="Pyruvate-ferredoxin oxidoreductase, PFOR, domain III"/>
    <property type="match status" value="1"/>
</dbReference>
<name>A0A081BTD1_9BACT</name>
<dbReference type="EMBL" id="DF820462">
    <property type="protein sequence ID" value="GAK54662.1"/>
    <property type="molecule type" value="Genomic_DNA"/>
</dbReference>
<reference evidence="4 5" key="1">
    <citation type="journal article" date="2015" name="PeerJ">
        <title>First genomic representation of candidate bacterial phylum KSB3 points to enhanced environmental sensing as a trigger of wastewater bulking.</title>
        <authorList>
            <person name="Sekiguchi Y."/>
            <person name="Ohashi A."/>
            <person name="Parks D.H."/>
            <person name="Yamauchi T."/>
            <person name="Tyson G.W."/>
            <person name="Hugenholtz P."/>
        </authorList>
    </citation>
    <scope>NUCLEOTIDE SEQUENCE [LARGE SCALE GENOMIC DNA]</scope>
</reference>
<accession>A0A081BTD1</accession>
<evidence type="ECO:0000313" key="5">
    <source>
        <dbReference type="Proteomes" id="UP000030700"/>
    </source>
</evidence>
<sequence length="201" mass="21638">MKNDIILAGVGGQGILSIAAIIGHAAVESGLFLKQSEVHGMSQRGGDVQSHLRISDHPIYSDLIPGGSAQLILSVEPMESLRYLPYLAENGWLITNTTPVVNITNYPDIEAIFGTIRALPHQMMLNAEQMAKEAGAARAMNMVMLGAGAPFIDIPYEQLQEGIRAIFERKGEAVVASNLKALEAGRQFALTALQNNSSQNR</sequence>
<keyword evidence="5" id="KW-1185">Reference proteome</keyword>
<dbReference type="InterPro" id="IPR019752">
    <property type="entry name" value="Pyrv/ketoisovalerate_OxRed_cat"/>
</dbReference>
<evidence type="ECO:0000313" key="4">
    <source>
        <dbReference type="EMBL" id="GAK54662.1"/>
    </source>
</evidence>
<gene>
    <name evidence="4" type="ORF">U14_05949</name>
</gene>
<dbReference type="Pfam" id="PF01558">
    <property type="entry name" value="POR"/>
    <property type="match status" value="1"/>
</dbReference>
<dbReference type="PANTHER" id="PTHR43854">
    <property type="entry name" value="INDOLEPYRUVATE OXIDOREDUCTASE SUBUNIT IORB"/>
    <property type="match status" value="1"/>
</dbReference>
<protein>
    <submittedName>
        <fullName evidence="4">Indolepyruvate oxidoreductase subunit iorB</fullName>
    </submittedName>
</protein>
<keyword evidence="4" id="KW-0670">Pyruvate</keyword>
<keyword evidence="2" id="KW-1133">Transmembrane helix</keyword>
<evidence type="ECO:0000256" key="1">
    <source>
        <dbReference type="ARBA" id="ARBA00023002"/>
    </source>
</evidence>
<keyword evidence="1" id="KW-0560">Oxidoreductase</keyword>
<dbReference type="PANTHER" id="PTHR43854:SF1">
    <property type="entry name" value="INDOLEPYRUVATE OXIDOREDUCTASE SUBUNIT IORB"/>
    <property type="match status" value="1"/>
</dbReference>
<dbReference type="Proteomes" id="UP000030700">
    <property type="component" value="Unassembled WGS sequence"/>
</dbReference>
<keyword evidence="2" id="KW-0812">Transmembrane</keyword>
<dbReference type="InterPro" id="IPR052198">
    <property type="entry name" value="IorB_Oxidoreductase"/>
</dbReference>
<dbReference type="SUPFAM" id="SSF53323">
    <property type="entry name" value="Pyruvate-ferredoxin oxidoreductase, PFOR, domain III"/>
    <property type="match status" value="1"/>
</dbReference>
<dbReference type="InterPro" id="IPR002869">
    <property type="entry name" value="Pyrv_flavodox_OxRed_cen"/>
</dbReference>
<keyword evidence="2" id="KW-0472">Membrane</keyword>
<dbReference type="AlphaFoldDB" id="A0A081BTD1"/>
<organism evidence="4 5">
    <name type="scientific">Candidatus Moduliflexus flocculans</name>
    <dbReference type="NCBI Taxonomy" id="1499966"/>
    <lineage>
        <taxon>Bacteria</taxon>
        <taxon>Candidatus Moduliflexota</taxon>
        <taxon>Candidatus Moduliflexia</taxon>
        <taxon>Candidatus Moduliflexales</taxon>
        <taxon>Candidatus Moduliflexaceae</taxon>
    </lineage>
</organism>
<dbReference type="NCBIfam" id="NF005324">
    <property type="entry name" value="PRK06853.1-4"/>
    <property type="match status" value="1"/>
</dbReference>